<comment type="caution">
    <text evidence="2">The sequence shown here is derived from an EMBL/GenBank/DDBJ whole genome shotgun (WGS) entry which is preliminary data.</text>
</comment>
<gene>
    <name evidence="2" type="ORF">O181_008387</name>
</gene>
<proteinExistence type="predicted"/>
<evidence type="ECO:0000313" key="3">
    <source>
        <dbReference type="Proteomes" id="UP000765509"/>
    </source>
</evidence>
<reference evidence="2" key="1">
    <citation type="submission" date="2021-03" db="EMBL/GenBank/DDBJ databases">
        <title>Draft genome sequence of rust myrtle Austropuccinia psidii MF-1, a brazilian biotype.</title>
        <authorList>
            <person name="Quecine M.C."/>
            <person name="Pachon D.M.R."/>
            <person name="Bonatelli M.L."/>
            <person name="Correr F.H."/>
            <person name="Franceschini L.M."/>
            <person name="Leite T.F."/>
            <person name="Margarido G.R.A."/>
            <person name="Almeida C.A."/>
            <person name="Ferrarezi J.A."/>
            <person name="Labate C.A."/>
        </authorList>
    </citation>
    <scope>NUCLEOTIDE SEQUENCE</scope>
    <source>
        <strain evidence="2">MF-1</strain>
    </source>
</reference>
<organism evidence="2 3">
    <name type="scientific">Austropuccinia psidii MF-1</name>
    <dbReference type="NCBI Taxonomy" id="1389203"/>
    <lineage>
        <taxon>Eukaryota</taxon>
        <taxon>Fungi</taxon>
        <taxon>Dikarya</taxon>
        <taxon>Basidiomycota</taxon>
        <taxon>Pucciniomycotina</taxon>
        <taxon>Pucciniomycetes</taxon>
        <taxon>Pucciniales</taxon>
        <taxon>Sphaerophragmiaceae</taxon>
        <taxon>Austropuccinia</taxon>
    </lineage>
</organism>
<dbReference type="EMBL" id="AVOT02001939">
    <property type="protein sequence ID" value="MBW0468672.1"/>
    <property type="molecule type" value="Genomic_DNA"/>
</dbReference>
<name>A0A9Q3GJC3_9BASI</name>
<feature type="region of interest" description="Disordered" evidence="1">
    <location>
        <begin position="119"/>
        <end position="144"/>
    </location>
</feature>
<sequence length="144" mass="16347">MTHITLPPKKRTTSPSRISYPYPLFAIVLTPSELESLSQLVELFIKPLKIVFLKPLGPLFFIDEDSLIKILYFLLAPHFKEQITTALDTRKATNPGIQIHGEDILDIIRQLASDQSNQEDKQILGINAKEKPFPKKGKDKEKVP</sequence>
<evidence type="ECO:0000313" key="2">
    <source>
        <dbReference type="EMBL" id="MBW0468672.1"/>
    </source>
</evidence>
<dbReference type="Proteomes" id="UP000765509">
    <property type="component" value="Unassembled WGS sequence"/>
</dbReference>
<dbReference type="AlphaFoldDB" id="A0A9Q3GJC3"/>
<accession>A0A9Q3GJC3</accession>
<keyword evidence="3" id="KW-1185">Reference proteome</keyword>
<evidence type="ECO:0000256" key="1">
    <source>
        <dbReference type="SAM" id="MobiDB-lite"/>
    </source>
</evidence>
<protein>
    <submittedName>
        <fullName evidence="2">Uncharacterized protein</fullName>
    </submittedName>
</protein>